<feature type="region of interest" description="Disordered" evidence="1">
    <location>
        <begin position="135"/>
        <end position="171"/>
    </location>
</feature>
<feature type="region of interest" description="Disordered" evidence="1">
    <location>
        <begin position="1"/>
        <end position="85"/>
    </location>
</feature>
<name>A0ABR3F368_9AGAR</name>
<dbReference type="EMBL" id="JBAHYK010001090">
    <property type="protein sequence ID" value="KAL0569566.1"/>
    <property type="molecule type" value="Genomic_DNA"/>
</dbReference>
<evidence type="ECO:0000313" key="3">
    <source>
        <dbReference type="Proteomes" id="UP001465976"/>
    </source>
</evidence>
<protein>
    <submittedName>
        <fullName evidence="2">Uncharacterized protein</fullName>
    </submittedName>
</protein>
<feature type="compositionally biased region" description="Polar residues" evidence="1">
    <location>
        <begin position="18"/>
        <end position="38"/>
    </location>
</feature>
<accession>A0ABR3F368</accession>
<organism evidence="2 3">
    <name type="scientific">Marasmius crinis-equi</name>
    <dbReference type="NCBI Taxonomy" id="585013"/>
    <lineage>
        <taxon>Eukaryota</taxon>
        <taxon>Fungi</taxon>
        <taxon>Dikarya</taxon>
        <taxon>Basidiomycota</taxon>
        <taxon>Agaricomycotina</taxon>
        <taxon>Agaricomycetes</taxon>
        <taxon>Agaricomycetidae</taxon>
        <taxon>Agaricales</taxon>
        <taxon>Marasmiineae</taxon>
        <taxon>Marasmiaceae</taxon>
        <taxon>Marasmius</taxon>
    </lineage>
</organism>
<reference evidence="2 3" key="1">
    <citation type="submission" date="2024-02" db="EMBL/GenBank/DDBJ databases">
        <title>A draft genome for the cacao thread blight pathogen Marasmius crinis-equi.</title>
        <authorList>
            <person name="Cohen S.P."/>
            <person name="Baruah I.K."/>
            <person name="Amoako-Attah I."/>
            <person name="Bukari Y."/>
            <person name="Meinhardt L.W."/>
            <person name="Bailey B.A."/>
        </authorList>
    </citation>
    <scope>NUCLEOTIDE SEQUENCE [LARGE SCALE GENOMIC DNA]</scope>
    <source>
        <strain evidence="2 3">GH-76</strain>
    </source>
</reference>
<gene>
    <name evidence="2" type="ORF">V5O48_012397</name>
</gene>
<evidence type="ECO:0000256" key="1">
    <source>
        <dbReference type="SAM" id="MobiDB-lite"/>
    </source>
</evidence>
<keyword evidence="3" id="KW-1185">Reference proteome</keyword>
<feature type="compositionally biased region" description="Acidic residues" evidence="1">
    <location>
        <begin position="154"/>
        <end position="165"/>
    </location>
</feature>
<proteinExistence type="predicted"/>
<evidence type="ECO:0000313" key="2">
    <source>
        <dbReference type="EMBL" id="KAL0569566.1"/>
    </source>
</evidence>
<comment type="caution">
    <text evidence="2">The sequence shown here is derived from an EMBL/GenBank/DDBJ whole genome shotgun (WGS) entry which is preliminary data.</text>
</comment>
<sequence>MAPVKKSVPSNPKVAEGQSEQRPSTTPLVPVATRSQSLEGMIKPTINVPSELNRDVSSEEEDSDVSMHSSSSLEDEKGLGSEGMTVDVDYNADKLQNIDSEASGSAIAVDIIELPTPVPKIQTPLRATTPQVADYPDDEIEKPQSHSHSVTVEDVPDSDDNEELSANDCARDGELDREYGIDWTVEMDVSNELDGELLGLSLDDIVDEALEKELLDFGGFFSYFSIGGSAD</sequence>
<dbReference type="Proteomes" id="UP001465976">
    <property type="component" value="Unassembled WGS sequence"/>
</dbReference>